<reference evidence="3 4" key="1">
    <citation type="journal article" date="2013" name="Mar. Genomics">
        <title>Expression of sulfatases in Rhodopirellula baltica and the diversity of sulfatases in the genus Rhodopirellula.</title>
        <authorList>
            <person name="Wegner C.E."/>
            <person name="Richter-Heitmann T."/>
            <person name="Klindworth A."/>
            <person name="Klockow C."/>
            <person name="Richter M."/>
            <person name="Achstetter T."/>
            <person name="Glockner F.O."/>
            <person name="Harder J."/>
        </authorList>
    </citation>
    <scope>NUCLEOTIDE SEQUENCE [LARGE SCALE GENOMIC DNA]</scope>
    <source>
        <strain evidence="3 4">SM1</strain>
    </source>
</reference>
<feature type="transmembrane region" description="Helical" evidence="2">
    <location>
        <begin position="41"/>
        <end position="62"/>
    </location>
</feature>
<feature type="transmembrane region" description="Helical" evidence="2">
    <location>
        <begin position="294"/>
        <end position="314"/>
    </location>
</feature>
<evidence type="ECO:0000313" key="4">
    <source>
        <dbReference type="Proteomes" id="UP000011991"/>
    </source>
</evidence>
<evidence type="ECO:0000313" key="3">
    <source>
        <dbReference type="EMBL" id="EMI19436.1"/>
    </source>
</evidence>
<dbReference type="AlphaFoldDB" id="M5RJS4"/>
<keyword evidence="2" id="KW-0812">Transmembrane</keyword>
<sequence>MLVYHLITQNLTQLEALVMRKSSRRKSTSNTAVTPRRHDSFYLLVGFTLLCLGTLLGLFSGLPNCHRAYAMKSFPRELDLDQLKSEGMGDNPFVLLTHVDFDHQAPTSPLEHITTAFAEGLNPVELSKHPELIQTKIAAMKQDVADTLGQAPIDSLLEESFRGIPLFSKTKGLRESGPLVSLSRHSRDVTNAKQQIDSSDEIRGYLHRDTCDATITLMNTLVSPPASDDGAADWFTAIKQSGIMHAGQAHPDSQPRYRIEPLQSPPDKLTSAFLLIASLGMIATGLVLCGTCSLSIWSWLFLPLPSLVSLLGIPLRRGRGGSKTRFAYTFVGINLLMIGGYQAYLLGGFGQPESHSLHTVLGFGLIAIGVAAVLGAIVNARAPKPERIPEVPMPKSAEASPSAILRYNSSSSEVEDESTNENSDQGNRPSKIYQDPVVLAAMDDHVGSLTMDKMERLSELGFSSRAFARFQDKPTSQSIGLMLGCNHTVLAEVSDNTVHPTVRLTSILHDGLPVITVSESVTQCDHPKMATSGVYQSAPDEPLKAMLAAHLQQAIRMSEKRDSNIVTIDCDEKDEVFLLSHRAFASVRSQHEELNLEVGPATYERFAFPPQPIPELAVTQ</sequence>
<feature type="transmembrane region" description="Helical" evidence="2">
    <location>
        <begin position="357"/>
        <end position="378"/>
    </location>
</feature>
<evidence type="ECO:0000256" key="2">
    <source>
        <dbReference type="SAM" id="Phobius"/>
    </source>
</evidence>
<name>M5RJS4_9BACT</name>
<gene>
    <name evidence="3" type="ORF">RMSM_03640</name>
</gene>
<comment type="caution">
    <text evidence="3">The sequence shown here is derived from an EMBL/GenBank/DDBJ whole genome shotgun (WGS) entry which is preliminary data.</text>
</comment>
<protein>
    <submittedName>
        <fullName evidence="3">Membrane protein</fullName>
    </submittedName>
</protein>
<keyword evidence="2" id="KW-1133">Transmembrane helix</keyword>
<feature type="transmembrane region" description="Helical" evidence="2">
    <location>
        <begin position="269"/>
        <end position="288"/>
    </location>
</feature>
<feature type="transmembrane region" description="Helical" evidence="2">
    <location>
        <begin position="326"/>
        <end position="345"/>
    </location>
</feature>
<accession>M5RJS4</accession>
<keyword evidence="4" id="KW-1185">Reference proteome</keyword>
<dbReference type="EMBL" id="ANOG01000526">
    <property type="protein sequence ID" value="EMI19436.1"/>
    <property type="molecule type" value="Genomic_DNA"/>
</dbReference>
<dbReference type="PATRIC" id="fig|1265738.3.peg.3646"/>
<organism evidence="3 4">
    <name type="scientific">Rhodopirellula maiorica SM1</name>
    <dbReference type="NCBI Taxonomy" id="1265738"/>
    <lineage>
        <taxon>Bacteria</taxon>
        <taxon>Pseudomonadati</taxon>
        <taxon>Planctomycetota</taxon>
        <taxon>Planctomycetia</taxon>
        <taxon>Pirellulales</taxon>
        <taxon>Pirellulaceae</taxon>
        <taxon>Novipirellula</taxon>
    </lineage>
</organism>
<proteinExistence type="predicted"/>
<dbReference type="Proteomes" id="UP000011991">
    <property type="component" value="Unassembled WGS sequence"/>
</dbReference>
<feature type="region of interest" description="Disordered" evidence="1">
    <location>
        <begin position="408"/>
        <end position="431"/>
    </location>
</feature>
<evidence type="ECO:0000256" key="1">
    <source>
        <dbReference type="SAM" id="MobiDB-lite"/>
    </source>
</evidence>
<keyword evidence="2" id="KW-0472">Membrane</keyword>